<dbReference type="InterPro" id="IPR005484">
    <property type="entry name" value="Ribosomal_uL18_bac/plant/anim"/>
</dbReference>
<accession>A0ABV0JXU7</accession>
<comment type="caution">
    <text evidence="8">The sequence shown here is derived from an EMBL/GenBank/DDBJ whole genome shotgun (WGS) entry which is preliminary data.</text>
</comment>
<dbReference type="PANTHER" id="PTHR12899:SF3">
    <property type="entry name" value="LARGE RIBOSOMAL SUBUNIT PROTEIN UL18M"/>
    <property type="match status" value="1"/>
</dbReference>
<dbReference type="SUPFAM" id="SSF53137">
    <property type="entry name" value="Translational machinery components"/>
    <property type="match status" value="1"/>
</dbReference>
<protein>
    <recommendedName>
        <fullName evidence="6 7">Large ribosomal subunit protein uL18</fullName>
    </recommendedName>
</protein>
<sequence>MKASRKELTRRRHVRIRRRVFGTSERPRLAVFRSNQHIYAQIIDDTAHHTLVAASTVEPDVLKDESGATQDSAAVVGKLVAERALKAGITQVVFDRGGKLYHGRVAALAEAAREAGLSL</sequence>
<dbReference type="InterPro" id="IPR004389">
    <property type="entry name" value="Ribosomal_uL18_bac-type"/>
</dbReference>
<dbReference type="HAMAP" id="MF_01337_B">
    <property type="entry name" value="Ribosomal_uL18_B"/>
    <property type="match status" value="1"/>
</dbReference>
<organism evidence="8 9">
    <name type="scientific">Leptolyngbya subtilissima DQ-A4</name>
    <dbReference type="NCBI Taxonomy" id="2933933"/>
    <lineage>
        <taxon>Bacteria</taxon>
        <taxon>Bacillati</taxon>
        <taxon>Cyanobacteriota</taxon>
        <taxon>Cyanophyceae</taxon>
        <taxon>Leptolyngbyales</taxon>
        <taxon>Leptolyngbyaceae</taxon>
        <taxon>Leptolyngbya group</taxon>
        <taxon>Leptolyngbya</taxon>
    </lineage>
</organism>
<evidence type="ECO:0000256" key="5">
    <source>
        <dbReference type="ARBA" id="ARBA00023274"/>
    </source>
</evidence>
<keyword evidence="5 7" id="KW-0687">Ribonucleoprotein</keyword>
<dbReference type="EMBL" id="JAMPKX010000001">
    <property type="protein sequence ID" value="MEP0945312.1"/>
    <property type="molecule type" value="Genomic_DNA"/>
</dbReference>
<keyword evidence="2 7" id="KW-0699">rRNA-binding</keyword>
<evidence type="ECO:0000256" key="3">
    <source>
        <dbReference type="ARBA" id="ARBA00022884"/>
    </source>
</evidence>
<dbReference type="CDD" id="cd00432">
    <property type="entry name" value="Ribosomal_L18_L5e"/>
    <property type="match status" value="1"/>
</dbReference>
<dbReference type="Gene3D" id="3.30.420.100">
    <property type="match status" value="1"/>
</dbReference>
<dbReference type="Pfam" id="PF00861">
    <property type="entry name" value="Ribosomal_L18p"/>
    <property type="match status" value="1"/>
</dbReference>
<comment type="similarity">
    <text evidence="1 7">Belongs to the universal ribosomal protein uL18 family.</text>
</comment>
<comment type="function">
    <text evidence="7">This is one of the proteins that bind and probably mediate the attachment of the 5S RNA into the large ribosomal subunit, where it forms part of the central protuberance.</text>
</comment>
<dbReference type="RefSeq" id="WP_190522689.1">
    <property type="nucleotide sequence ID" value="NZ_JAMPKX010000001.1"/>
</dbReference>
<gene>
    <name evidence="7 8" type="primary">rplR</name>
    <name evidence="7" type="synonym">rpl18</name>
    <name evidence="8" type="ORF">NC992_00360</name>
</gene>
<evidence type="ECO:0000256" key="4">
    <source>
        <dbReference type="ARBA" id="ARBA00022980"/>
    </source>
</evidence>
<evidence type="ECO:0000256" key="6">
    <source>
        <dbReference type="ARBA" id="ARBA00035197"/>
    </source>
</evidence>
<comment type="subunit">
    <text evidence="7">Part of the 50S ribosomal subunit; part of the 5S rRNA/L5/L18/L25 subcomplex. Contacts the 5S and 23S rRNAs.</text>
</comment>
<dbReference type="NCBIfam" id="TIGR00060">
    <property type="entry name" value="L18_bact"/>
    <property type="match status" value="1"/>
</dbReference>
<dbReference type="Proteomes" id="UP001482513">
    <property type="component" value="Unassembled WGS sequence"/>
</dbReference>
<evidence type="ECO:0000313" key="8">
    <source>
        <dbReference type="EMBL" id="MEP0945312.1"/>
    </source>
</evidence>
<keyword evidence="9" id="KW-1185">Reference proteome</keyword>
<proteinExistence type="inferred from homology"/>
<dbReference type="InterPro" id="IPR057268">
    <property type="entry name" value="Ribosomal_L18"/>
</dbReference>
<evidence type="ECO:0000313" key="9">
    <source>
        <dbReference type="Proteomes" id="UP001482513"/>
    </source>
</evidence>
<dbReference type="GO" id="GO:0005840">
    <property type="term" value="C:ribosome"/>
    <property type="evidence" value="ECO:0007669"/>
    <property type="project" value="UniProtKB-KW"/>
</dbReference>
<keyword evidence="3 7" id="KW-0694">RNA-binding</keyword>
<evidence type="ECO:0000256" key="1">
    <source>
        <dbReference type="ARBA" id="ARBA00007116"/>
    </source>
</evidence>
<reference evidence="8 9" key="1">
    <citation type="submission" date="2022-04" db="EMBL/GenBank/DDBJ databases">
        <title>Positive selection, recombination, and allopatry shape intraspecific diversity of widespread and dominant cyanobacteria.</title>
        <authorList>
            <person name="Wei J."/>
            <person name="Shu W."/>
            <person name="Hu C."/>
        </authorList>
    </citation>
    <scope>NUCLEOTIDE SEQUENCE [LARGE SCALE GENOMIC DNA]</scope>
    <source>
        <strain evidence="8 9">DQ-A4</strain>
    </source>
</reference>
<keyword evidence="4 7" id="KW-0689">Ribosomal protein</keyword>
<dbReference type="PANTHER" id="PTHR12899">
    <property type="entry name" value="39S RIBOSOMAL PROTEIN L18, MITOCHONDRIAL"/>
    <property type="match status" value="1"/>
</dbReference>
<name>A0ABV0JXU7_9CYAN</name>
<evidence type="ECO:0000256" key="2">
    <source>
        <dbReference type="ARBA" id="ARBA00022730"/>
    </source>
</evidence>
<evidence type="ECO:0000256" key="7">
    <source>
        <dbReference type="HAMAP-Rule" id="MF_01337"/>
    </source>
</evidence>